<dbReference type="Gene3D" id="3.40.50.150">
    <property type="entry name" value="Vaccinia Virus protein VP39"/>
    <property type="match status" value="1"/>
</dbReference>
<accession>A0A7K0CAV8</accession>
<sequence>MTDLDAPGGFDPAILAYYERGDEDARLRTDPGSDAGNRLEFWRTQDVLRRTLPAQPGRLLDVGGGPGAHAAWLAADGWTVDLIDPVPLHVTQAAALPGVTARTGDARRLDCPDAAYDAVLLLGPLYHLPERADRLRALREAARAVRPGGVVAAAEISRYAGLNDNLHRGRYFDPEVRRMTDAVLVDGCQGGPELRLFTTAYFHDPAEIPGEFAAAGLTDVVTRGLEGTAWLMPGMDRHLDDPERRAVVLHALRQVETAPALLGASGHLLTTALRPAD</sequence>
<evidence type="ECO:0000313" key="2">
    <source>
        <dbReference type="EMBL" id="MQY10587.1"/>
    </source>
</evidence>
<dbReference type="CDD" id="cd02440">
    <property type="entry name" value="AdoMet_MTases"/>
    <property type="match status" value="1"/>
</dbReference>
<dbReference type="SUPFAM" id="SSF53335">
    <property type="entry name" value="S-adenosyl-L-methionine-dependent methyltransferases"/>
    <property type="match status" value="1"/>
</dbReference>
<organism evidence="2 3">
    <name type="scientific">Streptomyces smaragdinus</name>
    <dbReference type="NCBI Taxonomy" id="2585196"/>
    <lineage>
        <taxon>Bacteria</taxon>
        <taxon>Bacillati</taxon>
        <taxon>Actinomycetota</taxon>
        <taxon>Actinomycetes</taxon>
        <taxon>Kitasatosporales</taxon>
        <taxon>Streptomycetaceae</taxon>
        <taxon>Streptomyces</taxon>
    </lineage>
</organism>
<protein>
    <recommendedName>
        <fullName evidence="1">Methyltransferase type 11 domain-containing protein</fullName>
    </recommendedName>
</protein>
<dbReference type="RefSeq" id="WP_153449963.1">
    <property type="nucleotide sequence ID" value="NZ_WEGJ01000002.1"/>
</dbReference>
<reference evidence="2 3" key="1">
    <citation type="submission" date="2019-10" db="EMBL/GenBank/DDBJ databases">
        <title>Streptomyces smaragdinus sp. nov. and Streptomyces fabii sp. nov., isolated from the gut of fungus growing-termite Macrotermes natalensis.</title>
        <authorList>
            <person name="Schwitalla J."/>
            <person name="Benndorf R."/>
            <person name="Martin K."/>
            <person name="De Beer W."/>
            <person name="Kaster A.-K."/>
            <person name="Vollmers J."/>
            <person name="Poulsen M."/>
            <person name="Beemelmanns C."/>
        </authorList>
    </citation>
    <scope>NUCLEOTIDE SEQUENCE [LARGE SCALE GENOMIC DNA]</scope>
    <source>
        <strain evidence="2 3">RB5</strain>
    </source>
</reference>
<dbReference type="InterPro" id="IPR029063">
    <property type="entry name" value="SAM-dependent_MTases_sf"/>
</dbReference>
<evidence type="ECO:0000259" key="1">
    <source>
        <dbReference type="Pfam" id="PF08241"/>
    </source>
</evidence>
<dbReference type="OrthoDB" id="9810615at2"/>
<dbReference type="GO" id="GO:0008757">
    <property type="term" value="F:S-adenosylmethionine-dependent methyltransferase activity"/>
    <property type="evidence" value="ECO:0007669"/>
    <property type="project" value="InterPro"/>
</dbReference>
<evidence type="ECO:0000313" key="3">
    <source>
        <dbReference type="Proteomes" id="UP000466345"/>
    </source>
</evidence>
<gene>
    <name evidence="2" type="ORF">SRB5_06980</name>
</gene>
<name>A0A7K0CAV8_9ACTN</name>
<proteinExistence type="predicted"/>
<keyword evidence="3" id="KW-1185">Reference proteome</keyword>
<dbReference type="EMBL" id="WEGJ01000002">
    <property type="protein sequence ID" value="MQY10587.1"/>
    <property type="molecule type" value="Genomic_DNA"/>
</dbReference>
<comment type="caution">
    <text evidence="2">The sequence shown here is derived from an EMBL/GenBank/DDBJ whole genome shotgun (WGS) entry which is preliminary data.</text>
</comment>
<dbReference type="Pfam" id="PF08241">
    <property type="entry name" value="Methyltransf_11"/>
    <property type="match status" value="1"/>
</dbReference>
<dbReference type="InterPro" id="IPR013216">
    <property type="entry name" value="Methyltransf_11"/>
</dbReference>
<dbReference type="AlphaFoldDB" id="A0A7K0CAV8"/>
<dbReference type="Proteomes" id="UP000466345">
    <property type="component" value="Unassembled WGS sequence"/>
</dbReference>
<feature type="domain" description="Methyltransferase type 11" evidence="1">
    <location>
        <begin position="60"/>
        <end position="152"/>
    </location>
</feature>